<dbReference type="InterPro" id="IPR055290">
    <property type="entry name" value="At3g26010-like"/>
</dbReference>
<name>A0A4Y7KIY2_PAPSO</name>
<dbReference type="PANTHER" id="PTHR35546">
    <property type="entry name" value="F-BOX PROTEIN INTERACTION DOMAIN PROTEIN-RELATED"/>
    <property type="match status" value="1"/>
</dbReference>
<accession>A0A4Y7KIY2</accession>
<dbReference type="STRING" id="3469.A0A4Y7KIY2"/>
<dbReference type="Gramene" id="RZC73304">
    <property type="protein sequence ID" value="RZC73304"/>
    <property type="gene ID" value="C5167_048783"/>
</dbReference>
<dbReference type="Proteomes" id="UP000316621">
    <property type="component" value="Chromosome 8"/>
</dbReference>
<evidence type="ECO:0000313" key="2">
    <source>
        <dbReference type="Proteomes" id="UP000316621"/>
    </source>
</evidence>
<dbReference type="PANTHER" id="PTHR35546:SF130">
    <property type="entry name" value="EXPRESSED PROTEIN"/>
    <property type="match status" value="1"/>
</dbReference>
<sequence>MTGPVTKGEIDSNFFPTKEKILIFCVCPAITKKMNSTVSSSDDDSIGDHQANSVAATENLSLSSASSSTATATLSSVIQILSKLLNLKMVSTSLKRVSESPSLVCSISLAFDPVKSPDQYQVICIWNDVEKGWLLVSGDDEFLRNFYIEIYSSKTNSWREVISSFVSPLYALPSSFPRSGVYWNGCLHWIATEQNAMRESSLECGGHLYIIEVLASCYTNYNISKMETDYSGWKLMYKLDIERFINAYPGFYSHASDDKTLVLSRMVLLLVEYEEESFSKLVVLVDGSYLTSLTI</sequence>
<protein>
    <submittedName>
        <fullName evidence="1">Uncharacterized protein</fullName>
    </submittedName>
</protein>
<keyword evidence="2" id="KW-1185">Reference proteome</keyword>
<organism evidence="1 2">
    <name type="scientific">Papaver somniferum</name>
    <name type="common">Opium poppy</name>
    <dbReference type="NCBI Taxonomy" id="3469"/>
    <lineage>
        <taxon>Eukaryota</taxon>
        <taxon>Viridiplantae</taxon>
        <taxon>Streptophyta</taxon>
        <taxon>Embryophyta</taxon>
        <taxon>Tracheophyta</taxon>
        <taxon>Spermatophyta</taxon>
        <taxon>Magnoliopsida</taxon>
        <taxon>Ranunculales</taxon>
        <taxon>Papaveraceae</taxon>
        <taxon>Papaveroideae</taxon>
        <taxon>Papaver</taxon>
    </lineage>
</organism>
<dbReference type="AlphaFoldDB" id="A0A4Y7KIY2"/>
<gene>
    <name evidence="1" type="ORF">C5167_048783</name>
</gene>
<proteinExistence type="predicted"/>
<reference evidence="1 2" key="1">
    <citation type="journal article" date="2018" name="Science">
        <title>The opium poppy genome and morphinan production.</title>
        <authorList>
            <person name="Guo L."/>
            <person name="Winzer T."/>
            <person name="Yang X."/>
            <person name="Li Y."/>
            <person name="Ning Z."/>
            <person name="He Z."/>
            <person name="Teodor R."/>
            <person name="Lu Y."/>
            <person name="Bowser T.A."/>
            <person name="Graham I.A."/>
            <person name="Ye K."/>
        </authorList>
    </citation>
    <scope>NUCLEOTIDE SEQUENCE [LARGE SCALE GENOMIC DNA]</scope>
    <source>
        <strain evidence="2">cv. HN1</strain>
        <tissue evidence="1">Leaves</tissue>
    </source>
</reference>
<dbReference type="EMBL" id="CM010722">
    <property type="protein sequence ID" value="RZC73304.1"/>
    <property type="molecule type" value="Genomic_DNA"/>
</dbReference>
<evidence type="ECO:0000313" key="1">
    <source>
        <dbReference type="EMBL" id="RZC73304.1"/>
    </source>
</evidence>